<protein>
    <submittedName>
        <fullName evidence="1">Uncharacterized protein</fullName>
    </submittedName>
</protein>
<proteinExistence type="predicted"/>
<reference evidence="1 2" key="1">
    <citation type="submission" date="2020-05" db="EMBL/GenBank/DDBJ databases">
        <title>Tigecycline resistant gene in Empedobacter stercoris.</title>
        <authorList>
            <person name="Chen Y."/>
            <person name="Cheng Y."/>
            <person name="Zhou K."/>
        </authorList>
    </citation>
    <scope>NUCLEOTIDE SEQUENCE [LARGE SCALE GENOMIC DNA]</scope>
    <source>
        <strain evidence="1 2">ES202</strain>
    </source>
</reference>
<accession>A0ABX1WI93</accession>
<dbReference type="RefSeq" id="WP_171621706.1">
    <property type="nucleotide sequence ID" value="NZ_JABFOQ010000001.1"/>
</dbReference>
<sequence>MNSKKTVVKNIEIEEPKVSFIAIDKSNEKKENFEHNALPYNFVISSITKKEKTLELLISIENHTHKTIRINLKEATYFSSTLQEKIKADVTFYGELNMGTNDILLKNTILPEAHVIRNIYFFDHNFSNFNEMDFVEITLEINQQVIHLKQYLYESNLDSVKFVH</sequence>
<organism evidence="1 2">
    <name type="scientific">Empedobacter stercoris</name>
    <dbReference type="NCBI Taxonomy" id="1628248"/>
    <lineage>
        <taxon>Bacteria</taxon>
        <taxon>Pseudomonadati</taxon>
        <taxon>Bacteroidota</taxon>
        <taxon>Flavobacteriia</taxon>
        <taxon>Flavobacteriales</taxon>
        <taxon>Weeksellaceae</taxon>
        <taxon>Empedobacter</taxon>
    </lineage>
</organism>
<evidence type="ECO:0000313" key="2">
    <source>
        <dbReference type="Proteomes" id="UP000580344"/>
    </source>
</evidence>
<dbReference type="EMBL" id="JABFOQ010000001">
    <property type="protein sequence ID" value="NOJ74389.1"/>
    <property type="molecule type" value="Genomic_DNA"/>
</dbReference>
<comment type="caution">
    <text evidence="1">The sequence shown here is derived from an EMBL/GenBank/DDBJ whole genome shotgun (WGS) entry which is preliminary data.</text>
</comment>
<gene>
    <name evidence="1" type="ORF">HMH06_00765</name>
</gene>
<dbReference type="Proteomes" id="UP000580344">
    <property type="component" value="Unassembled WGS sequence"/>
</dbReference>
<keyword evidence="2" id="KW-1185">Reference proteome</keyword>
<name>A0ABX1WI93_9FLAO</name>
<evidence type="ECO:0000313" key="1">
    <source>
        <dbReference type="EMBL" id="NOJ74389.1"/>
    </source>
</evidence>